<gene>
    <name evidence="1" type="ORF">NPIL_610381</name>
</gene>
<accession>A0A8X6MV98</accession>
<comment type="caution">
    <text evidence="1">The sequence shown here is derived from an EMBL/GenBank/DDBJ whole genome shotgun (WGS) entry which is preliminary data.</text>
</comment>
<protein>
    <submittedName>
        <fullName evidence="1">Uncharacterized protein</fullName>
    </submittedName>
</protein>
<dbReference type="AlphaFoldDB" id="A0A8X6MV98"/>
<evidence type="ECO:0000313" key="1">
    <source>
        <dbReference type="EMBL" id="GFS79631.1"/>
    </source>
</evidence>
<reference evidence="1" key="1">
    <citation type="submission" date="2020-08" db="EMBL/GenBank/DDBJ databases">
        <title>Multicomponent nature underlies the extraordinary mechanical properties of spider dragline silk.</title>
        <authorList>
            <person name="Kono N."/>
            <person name="Nakamura H."/>
            <person name="Mori M."/>
            <person name="Yoshida Y."/>
            <person name="Ohtoshi R."/>
            <person name="Malay A.D."/>
            <person name="Moran D.A.P."/>
            <person name="Tomita M."/>
            <person name="Numata K."/>
            <person name="Arakawa K."/>
        </authorList>
    </citation>
    <scope>NUCLEOTIDE SEQUENCE</scope>
</reference>
<organism evidence="1 2">
    <name type="scientific">Nephila pilipes</name>
    <name type="common">Giant wood spider</name>
    <name type="synonym">Nephila maculata</name>
    <dbReference type="NCBI Taxonomy" id="299642"/>
    <lineage>
        <taxon>Eukaryota</taxon>
        <taxon>Metazoa</taxon>
        <taxon>Ecdysozoa</taxon>
        <taxon>Arthropoda</taxon>
        <taxon>Chelicerata</taxon>
        <taxon>Arachnida</taxon>
        <taxon>Araneae</taxon>
        <taxon>Araneomorphae</taxon>
        <taxon>Entelegynae</taxon>
        <taxon>Araneoidea</taxon>
        <taxon>Nephilidae</taxon>
        <taxon>Nephila</taxon>
    </lineage>
</organism>
<evidence type="ECO:0000313" key="2">
    <source>
        <dbReference type="Proteomes" id="UP000887013"/>
    </source>
</evidence>
<dbReference type="Proteomes" id="UP000887013">
    <property type="component" value="Unassembled WGS sequence"/>
</dbReference>
<keyword evidence="2" id="KW-1185">Reference proteome</keyword>
<name>A0A8X6MV98_NEPPI</name>
<sequence length="102" mass="11228">MSCSIHISTLKVCDLSRSHMARSTGVVKSLLIISRGHISFNYCSRIEKCLSILSRGHNLVPTSVLALKVLLDPIAWPSLVQLDVPHLKSVESIAWPNLVPND</sequence>
<dbReference type="EMBL" id="BMAW01002650">
    <property type="protein sequence ID" value="GFS79631.1"/>
    <property type="molecule type" value="Genomic_DNA"/>
</dbReference>
<proteinExistence type="predicted"/>